<organism evidence="2 3">
    <name type="scientific">Clavelina lepadiformis</name>
    <name type="common">Light-bulb sea squirt</name>
    <name type="synonym">Ascidia lepadiformis</name>
    <dbReference type="NCBI Taxonomy" id="159417"/>
    <lineage>
        <taxon>Eukaryota</taxon>
        <taxon>Metazoa</taxon>
        <taxon>Chordata</taxon>
        <taxon>Tunicata</taxon>
        <taxon>Ascidiacea</taxon>
        <taxon>Aplousobranchia</taxon>
        <taxon>Clavelinidae</taxon>
        <taxon>Clavelina</taxon>
    </lineage>
</organism>
<gene>
    <name evidence="2" type="ORF">CVLEPA_LOCUS5704</name>
</gene>
<name>A0ABP0FBX4_CLALP</name>
<evidence type="ECO:0000313" key="2">
    <source>
        <dbReference type="EMBL" id="CAK8676236.1"/>
    </source>
</evidence>
<sequence>MSKCRVDRTRTFLSSSINTHGYRIRSPTPTGLLFRSRGMPKENASRQQQCGRTGYSDDDCSDCGIGRGGISTIPSESRKVFSALAETIELLRGAKGESTKDAERSRAKAGLPLEESPEPDSDERPSEREESEGRGNKRKNISRDSDENQEKTEVRRYRDEHRKYDFSSLAPGATNMLGCSCGKFL</sequence>
<dbReference type="Proteomes" id="UP001642483">
    <property type="component" value="Unassembled WGS sequence"/>
</dbReference>
<reference evidence="2 3" key="1">
    <citation type="submission" date="2024-02" db="EMBL/GenBank/DDBJ databases">
        <authorList>
            <person name="Daric V."/>
            <person name="Darras S."/>
        </authorList>
    </citation>
    <scope>NUCLEOTIDE SEQUENCE [LARGE SCALE GENOMIC DNA]</scope>
</reference>
<accession>A0ABP0FBX4</accession>
<evidence type="ECO:0000256" key="1">
    <source>
        <dbReference type="SAM" id="MobiDB-lite"/>
    </source>
</evidence>
<feature type="region of interest" description="Disordered" evidence="1">
    <location>
        <begin position="36"/>
        <end position="58"/>
    </location>
</feature>
<dbReference type="EMBL" id="CAWYQH010000024">
    <property type="protein sequence ID" value="CAK8676236.1"/>
    <property type="molecule type" value="Genomic_DNA"/>
</dbReference>
<feature type="compositionally biased region" description="Basic and acidic residues" evidence="1">
    <location>
        <begin position="92"/>
        <end position="106"/>
    </location>
</feature>
<protein>
    <submittedName>
        <fullName evidence="2">Uncharacterized protein</fullName>
    </submittedName>
</protein>
<comment type="caution">
    <text evidence="2">The sequence shown here is derived from an EMBL/GenBank/DDBJ whole genome shotgun (WGS) entry which is preliminary data.</text>
</comment>
<evidence type="ECO:0000313" key="3">
    <source>
        <dbReference type="Proteomes" id="UP001642483"/>
    </source>
</evidence>
<feature type="region of interest" description="Disordered" evidence="1">
    <location>
        <begin position="91"/>
        <end position="173"/>
    </location>
</feature>
<feature type="compositionally biased region" description="Basic and acidic residues" evidence="1">
    <location>
        <begin position="122"/>
        <end position="165"/>
    </location>
</feature>
<proteinExistence type="predicted"/>
<keyword evidence="3" id="KW-1185">Reference proteome</keyword>